<protein>
    <submittedName>
        <fullName evidence="3">Electron transporter RnfD</fullName>
    </submittedName>
</protein>
<dbReference type="PANTHER" id="PTHR37834">
    <property type="entry name" value="GDSL-LIKE LIPASE/ACYLHYDROLASE DOMAIN PROTEIN (AFU_ORTHOLOGUE AFUA_2G00620)"/>
    <property type="match status" value="1"/>
</dbReference>
<dbReference type="EMBL" id="SJSO01000004">
    <property type="protein sequence ID" value="TCD28365.1"/>
    <property type="molecule type" value="Genomic_DNA"/>
</dbReference>
<evidence type="ECO:0000313" key="4">
    <source>
        <dbReference type="Proteomes" id="UP000293925"/>
    </source>
</evidence>
<organism evidence="3 4">
    <name type="scientific">Pedobacter psychrodurus</name>
    <dbReference type="NCBI Taxonomy" id="2530456"/>
    <lineage>
        <taxon>Bacteria</taxon>
        <taxon>Pseudomonadati</taxon>
        <taxon>Bacteroidota</taxon>
        <taxon>Sphingobacteriia</taxon>
        <taxon>Sphingobacteriales</taxon>
        <taxon>Sphingobacteriaceae</taxon>
        <taxon>Pedobacter</taxon>
    </lineage>
</organism>
<evidence type="ECO:0000256" key="1">
    <source>
        <dbReference type="SAM" id="Phobius"/>
    </source>
</evidence>
<feature type="domain" description="Carbohydrate esterase 2 N-terminal" evidence="2">
    <location>
        <begin position="62"/>
        <end position="166"/>
    </location>
</feature>
<dbReference type="InterPro" id="IPR036514">
    <property type="entry name" value="SGNH_hydro_sf"/>
</dbReference>
<dbReference type="AlphaFoldDB" id="A0A4R0Q6I8"/>
<sequence>MKFKKNWLVSSTTNRYLLLVVLVFIVICFGFKNFDTRSHGYSRIEVELKDDNINAGSKHILYTGRVSYNDTVATFVNAGTSIELNFIGSKISAELKSSSLDSCFLIIIDNDFKKARKILTTPTKATHVLATGLKKGRHHLRLIKIMPNWVKGYFYKFNITSGKAQKAPKPLYRKMEFYGDSQTEGSMVEAPIGPDPTNSGNTFYNSELTYAALTAKVFKAQYSNISYSGVGLVAGYTNFTMNKVFDLYDPRNPGLKWDFANYTPNVVVVNLFQNDQGIAGNPTSKQYDTHFTIIGLKPSDSLFINRYKLFINALHEKYPNSHIICALGSMDASAKPKWKGYLTTAVNELKIEKGIKKIYPLFFPYKATPGHPKKIEHQVMADTLVSFIRQNGIWK</sequence>
<dbReference type="PANTHER" id="PTHR37834:SF2">
    <property type="entry name" value="ESTERASE, SGNH HYDROLASE-TYPE"/>
    <property type="match status" value="1"/>
</dbReference>
<keyword evidence="4" id="KW-1185">Reference proteome</keyword>
<evidence type="ECO:0000259" key="2">
    <source>
        <dbReference type="Pfam" id="PF17996"/>
    </source>
</evidence>
<keyword evidence="1" id="KW-1133">Transmembrane helix</keyword>
<dbReference type="SUPFAM" id="SSF52266">
    <property type="entry name" value="SGNH hydrolase"/>
    <property type="match status" value="1"/>
</dbReference>
<reference evidence="3 4" key="1">
    <citation type="submission" date="2019-02" db="EMBL/GenBank/DDBJ databases">
        <title>Pedobacter sp. RP-3-21 sp. nov., isolated from Arctic soil.</title>
        <authorList>
            <person name="Dahal R.H."/>
        </authorList>
    </citation>
    <scope>NUCLEOTIDE SEQUENCE [LARGE SCALE GENOMIC DNA]</scope>
    <source>
        <strain evidence="3 4">RP-3-21</strain>
    </source>
</reference>
<gene>
    <name evidence="3" type="ORF">EZ456_06700</name>
</gene>
<dbReference type="InterPro" id="IPR040794">
    <property type="entry name" value="CE2_N"/>
</dbReference>
<dbReference type="Pfam" id="PF17996">
    <property type="entry name" value="CE2_N"/>
    <property type="match status" value="1"/>
</dbReference>
<dbReference type="OrthoDB" id="9801375at2"/>
<dbReference type="Proteomes" id="UP000293925">
    <property type="component" value="Unassembled WGS sequence"/>
</dbReference>
<accession>A0A4R0Q6I8</accession>
<dbReference type="Gene3D" id="2.60.120.260">
    <property type="entry name" value="Galactose-binding domain-like"/>
    <property type="match status" value="1"/>
</dbReference>
<keyword evidence="1" id="KW-0472">Membrane</keyword>
<name>A0A4R0Q6I8_9SPHI</name>
<dbReference type="InterPro" id="IPR052762">
    <property type="entry name" value="PCW_deacetylase/CE"/>
</dbReference>
<dbReference type="Gene3D" id="3.40.50.1110">
    <property type="entry name" value="SGNH hydrolase"/>
    <property type="match status" value="1"/>
</dbReference>
<evidence type="ECO:0000313" key="3">
    <source>
        <dbReference type="EMBL" id="TCD28365.1"/>
    </source>
</evidence>
<keyword evidence="1" id="KW-0812">Transmembrane</keyword>
<comment type="caution">
    <text evidence="3">The sequence shown here is derived from an EMBL/GenBank/DDBJ whole genome shotgun (WGS) entry which is preliminary data.</text>
</comment>
<dbReference type="RefSeq" id="WP_131528526.1">
    <property type="nucleotide sequence ID" value="NZ_SJSO01000004.1"/>
</dbReference>
<feature type="transmembrane region" description="Helical" evidence="1">
    <location>
        <begin position="16"/>
        <end position="34"/>
    </location>
</feature>
<proteinExistence type="predicted"/>
<dbReference type="GO" id="GO:0016788">
    <property type="term" value="F:hydrolase activity, acting on ester bonds"/>
    <property type="evidence" value="ECO:0007669"/>
    <property type="project" value="UniProtKB-ARBA"/>
</dbReference>